<dbReference type="OrthoDB" id="10434688at2759"/>
<dbReference type="AlphaFoldDB" id="A0A4Z2GGL3"/>
<evidence type="ECO:0000313" key="3">
    <source>
        <dbReference type="Proteomes" id="UP000314294"/>
    </source>
</evidence>
<evidence type="ECO:0000256" key="1">
    <source>
        <dbReference type="SAM" id="Phobius"/>
    </source>
</evidence>
<evidence type="ECO:0000313" key="2">
    <source>
        <dbReference type="EMBL" id="TNN51874.1"/>
    </source>
</evidence>
<keyword evidence="3" id="KW-1185">Reference proteome</keyword>
<sequence>MASPRYMEPVPHVELIDLAEELFLLPGDKINPSIFQQCSKYKEQTHSHPDVNGFHVRDLQEETGEALEPELWVVMVSTVVMPSATLAGAASILIQKDTQERMTMRREGMYIWIRTDLNLSYGPTRTVPFLKIRSSLLSVVTSWKLAPFSLAKKRSGFQMESNMDGSRSREESGYLLYASRGSFHFCRRKIFTL</sequence>
<comment type="caution">
    <text evidence="2">The sequence shown here is derived from an EMBL/GenBank/DDBJ whole genome shotgun (WGS) entry which is preliminary data.</text>
</comment>
<accession>A0A4Z2GGL3</accession>
<gene>
    <name evidence="2" type="ORF">EYF80_037900</name>
</gene>
<keyword evidence="1" id="KW-0812">Transmembrane</keyword>
<dbReference type="EMBL" id="SRLO01000567">
    <property type="protein sequence ID" value="TNN51874.1"/>
    <property type="molecule type" value="Genomic_DNA"/>
</dbReference>
<proteinExistence type="predicted"/>
<protein>
    <submittedName>
        <fullName evidence="2">Uncharacterized protein</fullName>
    </submittedName>
</protein>
<feature type="transmembrane region" description="Helical" evidence="1">
    <location>
        <begin position="71"/>
        <end position="94"/>
    </location>
</feature>
<keyword evidence="1" id="KW-1133">Transmembrane helix</keyword>
<reference evidence="2 3" key="1">
    <citation type="submission" date="2019-03" db="EMBL/GenBank/DDBJ databases">
        <title>First draft genome of Liparis tanakae, snailfish: a comprehensive survey of snailfish specific genes.</title>
        <authorList>
            <person name="Kim W."/>
            <person name="Song I."/>
            <person name="Jeong J.-H."/>
            <person name="Kim D."/>
            <person name="Kim S."/>
            <person name="Ryu S."/>
            <person name="Song J.Y."/>
            <person name="Lee S.K."/>
        </authorList>
    </citation>
    <scope>NUCLEOTIDE SEQUENCE [LARGE SCALE GENOMIC DNA]</scope>
    <source>
        <tissue evidence="2">Muscle</tissue>
    </source>
</reference>
<keyword evidence="1" id="KW-0472">Membrane</keyword>
<name>A0A4Z2GGL3_9TELE</name>
<dbReference type="Proteomes" id="UP000314294">
    <property type="component" value="Unassembled WGS sequence"/>
</dbReference>
<organism evidence="2 3">
    <name type="scientific">Liparis tanakae</name>
    <name type="common">Tanaka's snailfish</name>
    <dbReference type="NCBI Taxonomy" id="230148"/>
    <lineage>
        <taxon>Eukaryota</taxon>
        <taxon>Metazoa</taxon>
        <taxon>Chordata</taxon>
        <taxon>Craniata</taxon>
        <taxon>Vertebrata</taxon>
        <taxon>Euteleostomi</taxon>
        <taxon>Actinopterygii</taxon>
        <taxon>Neopterygii</taxon>
        <taxon>Teleostei</taxon>
        <taxon>Neoteleostei</taxon>
        <taxon>Acanthomorphata</taxon>
        <taxon>Eupercaria</taxon>
        <taxon>Perciformes</taxon>
        <taxon>Cottioidei</taxon>
        <taxon>Cottales</taxon>
        <taxon>Liparidae</taxon>
        <taxon>Liparis</taxon>
    </lineage>
</organism>